<dbReference type="SUPFAM" id="SSF49503">
    <property type="entry name" value="Cupredoxins"/>
    <property type="match status" value="1"/>
</dbReference>
<dbReference type="AlphaFoldDB" id="A0A835Y4R1"/>
<keyword evidence="3" id="KW-1185">Reference proteome</keyword>
<feature type="chain" id="PRO_5032888185" evidence="1">
    <location>
        <begin position="30"/>
        <end position="69"/>
    </location>
</feature>
<feature type="signal peptide" evidence="1">
    <location>
        <begin position="1"/>
        <end position="29"/>
    </location>
</feature>
<protein>
    <submittedName>
        <fullName evidence="2">Uncharacterized protein</fullName>
    </submittedName>
</protein>
<dbReference type="InterPro" id="IPR008972">
    <property type="entry name" value="Cupredoxin"/>
</dbReference>
<reference evidence="2" key="1">
    <citation type="journal article" date="2020" name="bioRxiv">
        <title>Comparative genomics of Chlamydomonas.</title>
        <authorList>
            <person name="Craig R.J."/>
            <person name="Hasan A.R."/>
            <person name="Ness R.W."/>
            <person name="Keightley P.D."/>
        </authorList>
    </citation>
    <scope>NUCLEOTIDE SEQUENCE</scope>
    <source>
        <strain evidence="2">CCAP 11/70</strain>
    </source>
</reference>
<evidence type="ECO:0000313" key="3">
    <source>
        <dbReference type="Proteomes" id="UP000612055"/>
    </source>
</evidence>
<gene>
    <name evidence="2" type="ORF">HYH03_005998</name>
</gene>
<evidence type="ECO:0000256" key="1">
    <source>
        <dbReference type="SAM" id="SignalP"/>
    </source>
</evidence>
<organism evidence="2 3">
    <name type="scientific">Edaphochlamys debaryana</name>
    <dbReference type="NCBI Taxonomy" id="47281"/>
    <lineage>
        <taxon>Eukaryota</taxon>
        <taxon>Viridiplantae</taxon>
        <taxon>Chlorophyta</taxon>
        <taxon>core chlorophytes</taxon>
        <taxon>Chlorophyceae</taxon>
        <taxon>CS clade</taxon>
        <taxon>Chlamydomonadales</taxon>
        <taxon>Chlamydomonadales incertae sedis</taxon>
        <taxon>Edaphochlamys</taxon>
    </lineage>
</organism>
<proteinExistence type="predicted"/>
<name>A0A835Y4R1_9CHLO</name>
<sequence length="69" mass="7284">MGRRSAAGVRITRHRVLLLEVILGPGARASWTIIIKATTATGTFPVRCGIHGFSTNGGMQGTISVRPPL</sequence>
<comment type="caution">
    <text evidence="2">The sequence shown here is derived from an EMBL/GenBank/DDBJ whole genome shotgun (WGS) entry which is preliminary data.</text>
</comment>
<dbReference type="Proteomes" id="UP000612055">
    <property type="component" value="Unassembled WGS sequence"/>
</dbReference>
<dbReference type="EMBL" id="JAEHOE010000021">
    <property type="protein sequence ID" value="KAG2496080.1"/>
    <property type="molecule type" value="Genomic_DNA"/>
</dbReference>
<keyword evidence="1" id="KW-0732">Signal</keyword>
<evidence type="ECO:0000313" key="2">
    <source>
        <dbReference type="EMBL" id="KAG2496080.1"/>
    </source>
</evidence>
<accession>A0A835Y4R1</accession>